<dbReference type="OrthoDB" id="5579281at2759"/>
<keyword evidence="3" id="KW-1185">Reference proteome</keyword>
<dbReference type="EMBL" id="KZ303492">
    <property type="protein sequence ID" value="PIA17924.1"/>
    <property type="molecule type" value="Genomic_DNA"/>
</dbReference>
<proteinExistence type="predicted"/>
<gene>
    <name evidence="2" type="ORF">COEREDRAFT_101355</name>
</gene>
<dbReference type="Proteomes" id="UP000242474">
    <property type="component" value="Unassembled WGS sequence"/>
</dbReference>
<name>A0A2G5BFX9_COERN</name>
<feature type="compositionally biased region" description="Basic and acidic residues" evidence="1">
    <location>
        <begin position="266"/>
        <end position="279"/>
    </location>
</feature>
<accession>A0A2G5BFX9</accession>
<feature type="compositionally biased region" description="Basic residues" evidence="1">
    <location>
        <begin position="254"/>
        <end position="265"/>
    </location>
</feature>
<feature type="compositionally biased region" description="Polar residues" evidence="1">
    <location>
        <begin position="284"/>
        <end position="308"/>
    </location>
</feature>
<evidence type="ECO:0000313" key="2">
    <source>
        <dbReference type="EMBL" id="PIA17924.1"/>
    </source>
</evidence>
<protein>
    <submittedName>
        <fullName evidence="2">Uncharacterized protein</fullName>
    </submittedName>
</protein>
<feature type="region of interest" description="Disordered" evidence="1">
    <location>
        <begin position="181"/>
        <end position="308"/>
    </location>
</feature>
<dbReference type="AlphaFoldDB" id="A0A2G5BFX9"/>
<feature type="compositionally biased region" description="Polar residues" evidence="1">
    <location>
        <begin position="181"/>
        <end position="197"/>
    </location>
</feature>
<reference evidence="2 3" key="1">
    <citation type="journal article" date="2015" name="Genome Biol. Evol.">
        <title>Phylogenomic analyses indicate that early fungi evolved digesting cell walls of algal ancestors of land plants.</title>
        <authorList>
            <person name="Chang Y."/>
            <person name="Wang S."/>
            <person name="Sekimoto S."/>
            <person name="Aerts A.L."/>
            <person name="Choi C."/>
            <person name="Clum A."/>
            <person name="LaButti K.M."/>
            <person name="Lindquist E.A."/>
            <person name="Yee Ngan C."/>
            <person name="Ohm R.A."/>
            <person name="Salamov A.A."/>
            <person name="Grigoriev I.V."/>
            <person name="Spatafora J.W."/>
            <person name="Berbee M.L."/>
        </authorList>
    </citation>
    <scope>NUCLEOTIDE SEQUENCE [LARGE SCALE GENOMIC DNA]</scope>
    <source>
        <strain evidence="2 3">NRRL 1564</strain>
    </source>
</reference>
<evidence type="ECO:0000313" key="3">
    <source>
        <dbReference type="Proteomes" id="UP000242474"/>
    </source>
</evidence>
<sequence length="342" mass="37466">MTDKAEAEFERQVKAHKQPFAPVLLDAEPTKDNVFWQTHDRGGHDNGGQRECELVRAFIGPLGTDWMQQHQRWWVRAAGRLETKENTGKKIRRRMHKPSSLIDGSRELFSESRLHKHRRNRWSLGSASSPSLSEASDVDVLSAQDSDWSSLLLDSDDEANNTDDSITRADAKLRNAQQVNTHATLLSPETLQQTLSGSGPECNSIPMPVLSSSPHQPPLHSAPPHSSSSGAGHADGATQSHARRRSSINTVKGLFRRHTMTRVKSHTNDTSEPGSRRSLDTILSVPSRNEGTLNSASQGRGRATSASQVAALTGASNINDKTLNDTGLEIQQLADGNRQRCG</sequence>
<evidence type="ECO:0000256" key="1">
    <source>
        <dbReference type="SAM" id="MobiDB-lite"/>
    </source>
</evidence>
<feature type="compositionally biased region" description="Low complexity" evidence="1">
    <location>
        <begin position="222"/>
        <end position="237"/>
    </location>
</feature>
<organism evidence="2 3">
    <name type="scientific">Coemansia reversa (strain ATCC 12441 / NRRL 1564)</name>
    <dbReference type="NCBI Taxonomy" id="763665"/>
    <lineage>
        <taxon>Eukaryota</taxon>
        <taxon>Fungi</taxon>
        <taxon>Fungi incertae sedis</taxon>
        <taxon>Zoopagomycota</taxon>
        <taxon>Kickxellomycotina</taxon>
        <taxon>Kickxellomycetes</taxon>
        <taxon>Kickxellales</taxon>
        <taxon>Kickxellaceae</taxon>
        <taxon>Coemansia</taxon>
    </lineage>
</organism>